<evidence type="ECO:0000256" key="1">
    <source>
        <dbReference type="ARBA" id="ARBA00022630"/>
    </source>
</evidence>
<name>A0A1M7UVL4_9BRAD</name>
<dbReference type="InterPro" id="IPR036661">
    <property type="entry name" value="Luciferase-like_sf"/>
</dbReference>
<feature type="binding site" evidence="6">
    <location>
        <position position="58"/>
    </location>
    <ligand>
        <name>FMN</name>
        <dbReference type="ChEBI" id="CHEBI:58210"/>
    </ligand>
</feature>
<dbReference type="PANTHER" id="PTHR30011:SF16">
    <property type="entry name" value="C2H2 FINGER DOMAIN TRANSCRIPTION FACTOR (EUROFUNG)-RELATED"/>
    <property type="match status" value="1"/>
</dbReference>
<dbReference type="PANTHER" id="PTHR30011">
    <property type="entry name" value="ALKANESULFONATE MONOOXYGENASE-RELATED"/>
    <property type="match status" value="1"/>
</dbReference>
<dbReference type="Gene3D" id="3.20.20.30">
    <property type="entry name" value="Luciferase-like domain"/>
    <property type="match status" value="1"/>
</dbReference>
<keyword evidence="3" id="KW-0560">Oxidoreductase</keyword>
<dbReference type="InterPro" id="IPR051260">
    <property type="entry name" value="Diverse_substr_monoxygenases"/>
</dbReference>
<accession>A0A1M7UVL4</accession>
<dbReference type="Proteomes" id="UP000184096">
    <property type="component" value="Chromosome I"/>
</dbReference>
<keyword evidence="1 6" id="KW-0285">Flavoprotein</keyword>
<keyword evidence="2 6" id="KW-0288">FMN</keyword>
<protein>
    <submittedName>
        <fullName evidence="8">Dibenzothiophene-5,5-dioxide monooxygenase</fullName>
    </submittedName>
</protein>
<evidence type="ECO:0000256" key="3">
    <source>
        <dbReference type="ARBA" id="ARBA00023002"/>
    </source>
</evidence>
<evidence type="ECO:0000256" key="4">
    <source>
        <dbReference type="ARBA" id="ARBA00023033"/>
    </source>
</evidence>
<dbReference type="NCBIfam" id="TIGR03860">
    <property type="entry name" value="FMN_nitrolo"/>
    <property type="match status" value="1"/>
</dbReference>
<comment type="similarity">
    <text evidence="5">Belongs to the NtaA/SnaA/DszA monooxygenase family.</text>
</comment>
<feature type="binding site" evidence="6">
    <location>
        <position position="230"/>
    </location>
    <ligand>
        <name>FMN</name>
        <dbReference type="ChEBI" id="CHEBI:58210"/>
    </ligand>
</feature>
<keyword evidence="4 8" id="KW-0503">Monooxygenase</keyword>
<dbReference type="CDD" id="cd01095">
    <property type="entry name" value="Nitrilotriacetate_monoxgenase"/>
    <property type="match status" value="1"/>
</dbReference>
<dbReference type="EMBL" id="LT670849">
    <property type="protein sequence ID" value="SHN86988.1"/>
    <property type="molecule type" value="Genomic_DNA"/>
</dbReference>
<dbReference type="InterPro" id="IPR011251">
    <property type="entry name" value="Luciferase-like_dom"/>
</dbReference>
<evidence type="ECO:0000256" key="2">
    <source>
        <dbReference type="ARBA" id="ARBA00022643"/>
    </source>
</evidence>
<evidence type="ECO:0000313" key="9">
    <source>
        <dbReference type="Proteomes" id="UP000184096"/>
    </source>
</evidence>
<evidence type="ECO:0000256" key="5">
    <source>
        <dbReference type="ARBA" id="ARBA00033748"/>
    </source>
</evidence>
<feature type="binding site" evidence="6">
    <location>
        <position position="159"/>
    </location>
    <ligand>
        <name>FMN</name>
        <dbReference type="ChEBI" id="CHEBI:58210"/>
    </ligand>
</feature>
<proteinExistence type="inferred from homology"/>
<dbReference type="RefSeq" id="WP_197685893.1">
    <property type="nucleotide sequence ID" value="NZ_LT670849.1"/>
</dbReference>
<evidence type="ECO:0000313" key="8">
    <source>
        <dbReference type="EMBL" id="SHN86988.1"/>
    </source>
</evidence>
<gene>
    <name evidence="8" type="ORF">SAMN05444170_6950</name>
</gene>
<evidence type="ECO:0000256" key="6">
    <source>
        <dbReference type="PIRSR" id="PIRSR000337-1"/>
    </source>
</evidence>
<dbReference type="GO" id="GO:0004497">
    <property type="term" value="F:monooxygenase activity"/>
    <property type="evidence" value="ECO:0007669"/>
    <property type="project" value="UniProtKB-KW"/>
</dbReference>
<feature type="binding site" evidence="6">
    <location>
        <position position="105"/>
    </location>
    <ligand>
        <name>FMN</name>
        <dbReference type="ChEBI" id="CHEBI:58210"/>
    </ligand>
</feature>
<dbReference type="SUPFAM" id="SSF51679">
    <property type="entry name" value="Bacterial luciferase-like"/>
    <property type="match status" value="1"/>
</dbReference>
<feature type="binding site" evidence="6">
    <location>
        <position position="155"/>
    </location>
    <ligand>
        <name>FMN</name>
        <dbReference type="ChEBI" id="CHEBI:58210"/>
    </ligand>
</feature>
<dbReference type="GO" id="GO:0016705">
    <property type="term" value="F:oxidoreductase activity, acting on paired donors, with incorporation or reduction of molecular oxygen"/>
    <property type="evidence" value="ECO:0007669"/>
    <property type="project" value="InterPro"/>
</dbReference>
<dbReference type="PIRSF" id="PIRSF000337">
    <property type="entry name" value="NTA_MOA"/>
    <property type="match status" value="1"/>
</dbReference>
<organism evidence="8 9">
    <name type="scientific">Bradyrhizobium erythrophlei</name>
    <dbReference type="NCBI Taxonomy" id="1437360"/>
    <lineage>
        <taxon>Bacteria</taxon>
        <taxon>Pseudomonadati</taxon>
        <taxon>Pseudomonadota</taxon>
        <taxon>Alphaproteobacteria</taxon>
        <taxon>Hyphomicrobiales</taxon>
        <taxon>Nitrobacteraceae</taxon>
        <taxon>Bradyrhizobium</taxon>
    </lineage>
</organism>
<feature type="domain" description="Luciferase-like" evidence="7">
    <location>
        <begin position="35"/>
        <end position="389"/>
    </location>
</feature>
<dbReference type="InterPro" id="IPR016215">
    <property type="entry name" value="NTA_MOA"/>
</dbReference>
<dbReference type="Pfam" id="PF00296">
    <property type="entry name" value="Bac_luciferase"/>
    <property type="match status" value="1"/>
</dbReference>
<reference evidence="9" key="1">
    <citation type="submission" date="2016-11" db="EMBL/GenBank/DDBJ databases">
        <authorList>
            <person name="Varghese N."/>
            <person name="Submissions S."/>
        </authorList>
    </citation>
    <scope>NUCLEOTIDE SEQUENCE [LARGE SCALE GENOMIC DNA]</scope>
    <source>
        <strain evidence="9">GAS401</strain>
    </source>
</reference>
<keyword evidence="9" id="KW-1185">Reference proteome</keyword>
<dbReference type="AlphaFoldDB" id="A0A1M7UVL4"/>
<sequence>MSSRHMNLAGFLIAGPVAHSHALWRNPSHEVPFLTTEYYVEVARKLEQGKFDLIFFADRLAIADRYGNDKEVGIRHGDQDSTRMDPVPILGALAATTRHIGLGATRSTTYDQPYHLAREFRTIDHLSNGRAAWNVVTSMNDGEAMNFGVESHLSHDQRYDRAEEFMELIFKLWDSWEEGALRLDRGKGIYADPAKVHYVNHDGAYFKSRGPLNIPAGPQGRPVIIQAGASDRGRAFAVKWAEVIFNISPTREHMKRSTLGVREETERLKRPAGSCKSLTAIMPFVGRTREEAQEKRDLANSLVDPMVGLSTLAAHSNVDLSMLDLDAPVEQLQSSGTQSLIAMASRIAKDNSLSLREIGRKYGESVLVPQLCGTAGQIADELADIFTSGDADGFVVSPAFLPDSFAEFADGVVPELQRLGVFRKDYTAATLRGHLHT</sequence>
<evidence type="ECO:0000259" key="7">
    <source>
        <dbReference type="Pfam" id="PF00296"/>
    </source>
</evidence>